<feature type="transmembrane region" description="Helical" evidence="6">
    <location>
        <begin position="146"/>
        <end position="165"/>
    </location>
</feature>
<reference evidence="7 8" key="1">
    <citation type="submission" date="2014-03" db="EMBL/GenBank/DDBJ databases">
        <title>Draft genome sequence of Deinococcus phoenicis 1P10ME.</title>
        <authorList>
            <person name="Stepanov V.G."/>
            <person name="Vaishampayan P."/>
            <person name="Venkateswaran K."/>
            <person name="Fox G.E."/>
        </authorList>
    </citation>
    <scope>NUCLEOTIDE SEQUENCE [LARGE SCALE GENOMIC DNA]</scope>
    <source>
        <strain evidence="7 8">1P10ME</strain>
    </source>
</reference>
<sequence>MDGLFVQLLTTAFLATFIRSVVPLLLTALGGLFSERSGVVNIALDGLIIFGALAGAIVTYTLDPTLGALAPWVGWLAGAVVGGLIAWVHAVISIKYRADQVISGTAINLLATGVPSVILTALYGTSTESPKVPHALPLWGIGELRFSPPVYFAVLAVAVTWYVLYRTPYGLRLRATGEHPGAAASMGVNVRRMRYSGVILSGLLAGTAGVFLSIGNLDSYVRNISAGLGFISLAALIFGQWKPLGVLGATVLFGFLQALAISLGGTDLLPPTLVSALPYLITIIALIFTGRSAAPRALGKPFEG</sequence>
<keyword evidence="3 6" id="KW-0812">Transmembrane</keyword>
<evidence type="ECO:0000256" key="6">
    <source>
        <dbReference type="SAM" id="Phobius"/>
    </source>
</evidence>
<accession>A0A016QNI1</accession>
<dbReference type="Pfam" id="PF02653">
    <property type="entry name" value="BPD_transp_2"/>
    <property type="match status" value="1"/>
</dbReference>
<dbReference type="PATRIC" id="fig|1476583.3.peg.2631"/>
<comment type="caution">
    <text evidence="7">The sequence shown here is derived from an EMBL/GenBank/DDBJ whole genome shotgun (WGS) entry which is preliminary data.</text>
</comment>
<dbReference type="EMBL" id="JHAC01000042">
    <property type="protein sequence ID" value="EYB67339.1"/>
    <property type="molecule type" value="Genomic_DNA"/>
</dbReference>
<dbReference type="RefSeq" id="WP_034358795.1">
    <property type="nucleotide sequence ID" value="NZ_JHAC01000042.1"/>
</dbReference>
<gene>
    <name evidence="7" type="ORF">DEIPH_ctg044orf0062</name>
</gene>
<protein>
    <submittedName>
        <fullName evidence="7">Inner-membrane translocator</fullName>
    </submittedName>
</protein>
<feature type="transmembrane region" description="Helical" evidence="6">
    <location>
        <begin position="72"/>
        <end position="94"/>
    </location>
</feature>
<feature type="transmembrane region" description="Helical" evidence="6">
    <location>
        <begin position="106"/>
        <end position="126"/>
    </location>
</feature>
<dbReference type="Proteomes" id="UP000020492">
    <property type="component" value="Unassembled WGS sequence"/>
</dbReference>
<evidence type="ECO:0000256" key="4">
    <source>
        <dbReference type="ARBA" id="ARBA00022989"/>
    </source>
</evidence>
<evidence type="ECO:0000256" key="2">
    <source>
        <dbReference type="ARBA" id="ARBA00022475"/>
    </source>
</evidence>
<name>A0A016QNI1_9DEIO</name>
<feature type="transmembrane region" description="Helical" evidence="6">
    <location>
        <begin position="195"/>
        <end position="214"/>
    </location>
</feature>
<proteinExistence type="predicted"/>
<dbReference type="InterPro" id="IPR001851">
    <property type="entry name" value="ABC_transp_permease"/>
</dbReference>
<evidence type="ECO:0000256" key="1">
    <source>
        <dbReference type="ARBA" id="ARBA00004651"/>
    </source>
</evidence>
<dbReference type="PANTHER" id="PTHR43370:SF1">
    <property type="entry name" value="GUANOSINE ABC TRANSPORTER PERMEASE PROTEIN NUPQ"/>
    <property type="match status" value="1"/>
</dbReference>
<feature type="transmembrane region" description="Helical" evidence="6">
    <location>
        <begin position="38"/>
        <end position="60"/>
    </location>
</feature>
<dbReference type="PANTHER" id="PTHR43370">
    <property type="entry name" value="SUGAR ABC TRANSPORTER INTEGRAL MEMBRANE PROTEIN-RELATED"/>
    <property type="match status" value="1"/>
</dbReference>
<evidence type="ECO:0000256" key="3">
    <source>
        <dbReference type="ARBA" id="ARBA00022692"/>
    </source>
</evidence>
<dbReference type="GO" id="GO:0022857">
    <property type="term" value="F:transmembrane transporter activity"/>
    <property type="evidence" value="ECO:0007669"/>
    <property type="project" value="InterPro"/>
</dbReference>
<feature type="transmembrane region" description="Helical" evidence="6">
    <location>
        <begin position="6"/>
        <end position="26"/>
    </location>
</feature>
<feature type="transmembrane region" description="Helical" evidence="6">
    <location>
        <begin position="276"/>
        <end position="294"/>
    </location>
</feature>
<comment type="subcellular location">
    <subcellularLocation>
        <location evidence="1">Cell membrane</location>
        <topology evidence="1">Multi-pass membrane protein</topology>
    </subcellularLocation>
</comment>
<evidence type="ECO:0000256" key="5">
    <source>
        <dbReference type="ARBA" id="ARBA00023136"/>
    </source>
</evidence>
<keyword evidence="8" id="KW-1185">Reference proteome</keyword>
<feature type="transmembrane region" description="Helical" evidence="6">
    <location>
        <begin position="245"/>
        <end position="264"/>
    </location>
</feature>
<keyword evidence="4 6" id="KW-1133">Transmembrane helix</keyword>
<evidence type="ECO:0000313" key="7">
    <source>
        <dbReference type="EMBL" id="EYB67339.1"/>
    </source>
</evidence>
<dbReference type="GO" id="GO:0005886">
    <property type="term" value="C:plasma membrane"/>
    <property type="evidence" value="ECO:0007669"/>
    <property type="project" value="UniProtKB-SubCell"/>
</dbReference>
<dbReference type="Gene3D" id="1.10.3470.10">
    <property type="entry name" value="ABC transporter involved in vitamin B12 uptake, BtuC"/>
    <property type="match status" value="1"/>
</dbReference>
<dbReference type="eggNOG" id="COG1079">
    <property type="taxonomic scope" value="Bacteria"/>
</dbReference>
<feature type="transmembrane region" description="Helical" evidence="6">
    <location>
        <begin position="220"/>
        <end position="238"/>
    </location>
</feature>
<organism evidence="7 8">
    <name type="scientific">Deinococcus phoenicis</name>
    <dbReference type="NCBI Taxonomy" id="1476583"/>
    <lineage>
        <taxon>Bacteria</taxon>
        <taxon>Thermotogati</taxon>
        <taxon>Deinococcota</taxon>
        <taxon>Deinococci</taxon>
        <taxon>Deinococcales</taxon>
        <taxon>Deinococcaceae</taxon>
        <taxon>Deinococcus</taxon>
    </lineage>
</organism>
<keyword evidence="2" id="KW-1003">Cell membrane</keyword>
<dbReference type="AlphaFoldDB" id="A0A016QNI1"/>
<dbReference type="InterPro" id="IPR037294">
    <property type="entry name" value="ABC_BtuC-like"/>
</dbReference>
<dbReference type="CDD" id="cd06580">
    <property type="entry name" value="TM_PBP1_transp_TpRbsC_like"/>
    <property type="match status" value="1"/>
</dbReference>
<evidence type="ECO:0000313" key="8">
    <source>
        <dbReference type="Proteomes" id="UP000020492"/>
    </source>
</evidence>
<dbReference type="OrthoDB" id="9792579at2"/>
<keyword evidence="5 6" id="KW-0472">Membrane</keyword>
<dbReference type="STRING" id="1476583.DEIPH_ctg044orf0062"/>